<dbReference type="AlphaFoldDB" id="A0A132NP39"/>
<protein>
    <submittedName>
        <fullName evidence="1">Uncharacterized protein</fullName>
    </submittedName>
</protein>
<gene>
    <name evidence="1" type="ORF">QR46_4175</name>
</gene>
<proteinExistence type="predicted"/>
<organism evidence="1 2">
    <name type="scientific">Giardia duodenalis assemblage B</name>
    <dbReference type="NCBI Taxonomy" id="1394984"/>
    <lineage>
        <taxon>Eukaryota</taxon>
        <taxon>Metamonada</taxon>
        <taxon>Diplomonadida</taxon>
        <taxon>Hexamitidae</taxon>
        <taxon>Giardiinae</taxon>
        <taxon>Giardia</taxon>
    </lineage>
</organism>
<accession>A0A132NP39</accession>
<evidence type="ECO:0000313" key="2">
    <source>
        <dbReference type="Proteomes" id="UP000070089"/>
    </source>
</evidence>
<sequence>MSYCDNDLLVLTCLQGVLNNKLCSTIYICRCLIQ</sequence>
<comment type="caution">
    <text evidence="1">The sequence shown here is derived from an EMBL/GenBank/DDBJ whole genome shotgun (WGS) entry which is preliminary data.</text>
</comment>
<dbReference type="VEuPathDB" id="GiardiaDB:QR46_4175"/>
<dbReference type="Proteomes" id="UP000070089">
    <property type="component" value="Unassembled WGS sequence"/>
</dbReference>
<reference evidence="1 2" key="1">
    <citation type="journal article" date="2015" name="Mol. Biochem. Parasitol.">
        <title>Identification of polymorphic genes for use in assemblage B genotyping assays through comparative genomics of multiple assemblage B Giardia duodenalis isolates.</title>
        <authorList>
            <person name="Wielinga C."/>
            <person name="Thompson R.C."/>
            <person name="Monis P."/>
            <person name="Ryan U."/>
        </authorList>
    </citation>
    <scope>NUCLEOTIDE SEQUENCE [LARGE SCALE GENOMIC DNA]</scope>
    <source>
        <strain evidence="1 2">BAH15c1</strain>
    </source>
</reference>
<dbReference type="EMBL" id="JXTI01000151">
    <property type="protein sequence ID" value="KWX11870.1"/>
    <property type="molecule type" value="Genomic_DNA"/>
</dbReference>
<evidence type="ECO:0000313" key="1">
    <source>
        <dbReference type="EMBL" id="KWX11870.1"/>
    </source>
</evidence>
<name>A0A132NP39_GIAIN</name>